<dbReference type="AlphaFoldDB" id="A0A5A7TGB5"/>
<dbReference type="Proteomes" id="UP000321393">
    <property type="component" value="Unassembled WGS sequence"/>
</dbReference>
<evidence type="ECO:0000256" key="1">
    <source>
        <dbReference type="SAM" id="Coils"/>
    </source>
</evidence>
<dbReference type="EMBL" id="SSTD01007940">
    <property type="protein sequence ID" value="TYK17832.1"/>
    <property type="molecule type" value="Genomic_DNA"/>
</dbReference>
<dbReference type="Proteomes" id="UP000321947">
    <property type="component" value="Unassembled WGS sequence"/>
</dbReference>
<feature type="coiled-coil region" evidence="1">
    <location>
        <begin position="30"/>
        <end position="57"/>
    </location>
</feature>
<reference evidence="4 5" key="1">
    <citation type="submission" date="2019-08" db="EMBL/GenBank/DDBJ databases">
        <title>Draft genome sequences of two oriental melons (Cucumis melo L. var makuwa).</title>
        <authorList>
            <person name="Kwon S.-Y."/>
        </authorList>
    </citation>
    <scope>NUCLEOTIDE SEQUENCE [LARGE SCALE GENOMIC DNA]</scope>
    <source>
        <strain evidence="5">cv. Chang Bougi</strain>
        <strain evidence="4">cv. SW 3</strain>
        <tissue evidence="2">Leaf</tissue>
    </source>
</reference>
<gene>
    <name evidence="3" type="ORF">E5676_scaffold306G00890</name>
    <name evidence="2" type="ORF">E6C27_scaffold67G003010</name>
</gene>
<comment type="caution">
    <text evidence="2">The sequence shown here is derived from an EMBL/GenBank/DDBJ whole genome shotgun (WGS) entry which is preliminary data.</text>
</comment>
<evidence type="ECO:0000313" key="5">
    <source>
        <dbReference type="Proteomes" id="UP000321947"/>
    </source>
</evidence>
<keyword evidence="1" id="KW-0175">Coiled coil</keyword>
<evidence type="ECO:0000313" key="2">
    <source>
        <dbReference type="EMBL" id="KAA0041898.1"/>
    </source>
</evidence>
<evidence type="ECO:0000313" key="4">
    <source>
        <dbReference type="Proteomes" id="UP000321393"/>
    </source>
</evidence>
<dbReference type="EMBL" id="SSTE01016227">
    <property type="protein sequence ID" value="KAA0041898.1"/>
    <property type="molecule type" value="Genomic_DNA"/>
</dbReference>
<organism evidence="2 4">
    <name type="scientific">Cucumis melo var. makuwa</name>
    <name type="common">Oriental melon</name>
    <dbReference type="NCBI Taxonomy" id="1194695"/>
    <lineage>
        <taxon>Eukaryota</taxon>
        <taxon>Viridiplantae</taxon>
        <taxon>Streptophyta</taxon>
        <taxon>Embryophyta</taxon>
        <taxon>Tracheophyta</taxon>
        <taxon>Spermatophyta</taxon>
        <taxon>Magnoliopsida</taxon>
        <taxon>eudicotyledons</taxon>
        <taxon>Gunneridae</taxon>
        <taxon>Pentapetalae</taxon>
        <taxon>rosids</taxon>
        <taxon>fabids</taxon>
        <taxon>Cucurbitales</taxon>
        <taxon>Cucurbitaceae</taxon>
        <taxon>Benincaseae</taxon>
        <taxon>Cucumis</taxon>
    </lineage>
</organism>
<sequence>MGACATKPKVKTDDLATIPAPEPIDHDIVKNNEEIKVVEEEKKVDQTDEKKKEDNEKVIVEKEKSPSLASLLVEI</sequence>
<name>A0A5A7TGB5_CUCMM</name>
<proteinExistence type="predicted"/>
<protein>
    <submittedName>
        <fullName evidence="2">Major latex allergen Hev b 5-like</fullName>
    </submittedName>
</protein>
<accession>A0A5A7TGB5</accession>
<evidence type="ECO:0000313" key="3">
    <source>
        <dbReference type="EMBL" id="TYK17832.1"/>
    </source>
</evidence>